<gene>
    <name evidence="3" type="ORF">E3V97_20445</name>
</gene>
<feature type="transmembrane region" description="Helical" evidence="1">
    <location>
        <begin position="121"/>
        <end position="142"/>
    </location>
</feature>
<name>A0ABY2HMB9_9SPHI</name>
<feature type="transmembrane region" description="Helical" evidence="1">
    <location>
        <begin position="76"/>
        <end position="101"/>
    </location>
</feature>
<feature type="transmembrane region" description="Helical" evidence="1">
    <location>
        <begin position="47"/>
        <end position="64"/>
    </location>
</feature>
<dbReference type="PANTHER" id="PTHR34220">
    <property type="entry name" value="SENSOR HISTIDINE KINASE YPDA"/>
    <property type="match status" value="1"/>
</dbReference>
<dbReference type="EMBL" id="SOPX01000004">
    <property type="protein sequence ID" value="TFB29410.1"/>
    <property type="molecule type" value="Genomic_DNA"/>
</dbReference>
<evidence type="ECO:0000313" key="4">
    <source>
        <dbReference type="Proteomes" id="UP000297429"/>
    </source>
</evidence>
<reference evidence="3 4" key="1">
    <citation type="submission" date="2019-03" db="EMBL/GenBank/DDBJ databases">
        <authorList>
            <person name="He R.-H."/>
        </authorList>
    </citation>
    <scope>NUCLEOTIDE SEQUENCE [LARGE SCALE GENOMIC DNA]</scope>
    <source>
        <strain evidence="3 4">DSM 19624</strain>
    </source>
</reference>
<keyword evidence="1" id="KW-0472">Membrane</keyword>
<feature type="transmembrane region" description="Helical" evidence="1">
    <location>
        <begin position="21"/>
        <end position="41"/>
    </location>
</feature>
<evidence type="ECO:0000256" key="1">
    <source>
        <dbReference type="SAM" id="Phobius"/>
    </source>
</evidence>
<evidence type="ECO:0000313" key="3">
    <source>
        <dbReference type="EMBL" id="TFB29410.1"/>
    </source>
</evidence>
<accession>A0ABY2HMB9</accession>
<dbReference type="PANTHER" id="PTHR34220:SF7">
    <property type="entry name" value="SENSOR HISTIDINE KINASE YPDA"/>
    <property type="match status" value="1"/>
</dbReference>
<dbReference type="RefSeq" id="WP_121286862.1">
    <property type="nucleotide sequence ID" value="NZ_RCCK01000014.1"/>
</dbReference>
<keyword evidence="1" id="KW-0812">Transmembrane</keyword>
<dbReference type="InterPro" id="IPR050640">
    <property type="entry name" value="Bact_2-comp_sensor_kinase"/>
</dbReference>
<dbReference type="Proteomes" id="UP000297429">
    <property type="component" value="Unassembled WGS sequence"/>
</dbReference>
<proteinExistence type="predicted"/>
<protein>
    <recommendedName>
        <fullName evidence="2">Signal transduction histidine kinase internal region domain-containing protein</fullName>
    </recommendedName>
</protein>
<comment type="caution">
    <text evidence="3">The sequence shown here is derived from an EMBL/GenBank/DDBJ whole genome shotgun (WGS) entry which is preliminary data.</text>
</comment>
<dbReference type="InterPro" id="IPR010559">
    <property type="entry name" value="Sig_transdc_His_kin_internal"/>
</dbReference>
<feature type="domain" description="Signal transduction histidine kinase internal region" evidence="2">
    <location>
        <begin position="179"/>
        <end position="256"/>
    </location>
</feature>
<keyword evidence="4" id="KW-1185">Reference proteome</keyword>
<sequence>MKHYITGMSRSLRNWFLLHRIHIFFWAVYILYESGLTGIFVGRFGKAENYIVHYLLNISLFYFHSRMMDTFAKVRFYILAVFCLIIVEITIYIPVLATLNHIFTEYNQSTPLSVLGIDKKFVGGAVYRSIFFIIVSTGYWFLRQYLKERKKAEELEWDRLQQILKKEIAERNFLIAKNAHLRAQVSPHLLFNTLTFIYRRVRRNDVLAGEAIISLTSLMRYSIEINYNSELVPLSEEVAQVRDLSKILKILKGDKFYFELNIEECVLEIKIIPLLLITLMENMYKHGDLSNPENYGKMNIFQKDDMICIQTKNIVSNETSTSSLKTGLNNLQARIFDYYGKNSGVTFGKFEGAFDVSIKIPV</sequence>
<keyword evidence="1" id="KW-1133">Transmembrane helix</keyword>
<organism evidence="3 4">
    <name type="scientific">Pedobacter alluvionis</name>
    <dbReference type="NCBI Taxonomy" id="475253"/>
    <lineage>
        <taxon>Bacteria</taxon>
        <taxon>Pseudomonadati</taxon>
        <taxon>Bacteroidota</taxon>
        <taxon>Sphingobacteriia</taxon>
        <taxon>Sphingobacteriales</taxon>
        <taxon>Sphingobacteriaceae</taxon>
        <taxon>Pedobacter</taxon>
    </lineage>
</organism>
<dbReference type="Pfam" id="PF06580">
    <property type="entry name" value="His_kinase"/>
    <property type="match status" value="1"/>
</dbReference>
<evidence type="ECO:0000259" key="2">
    <source>
        <dbReference type="Pfam" id="PF06580"/>
    </source>
</evidence>